<name>A0A1C7MWP6_9FUNG</name>
<gene>
    <name evidence="1" type="ORF">A0J61_10714</name>
</gene>
<protein>
    <submittedName>
        <fullName evidence="1">Uncharacterized protein</fullName>
    </submittedName>
</protein>
<proteinExistence type="predicted"/>
<dbReference type="Proteomes" id="UP000093000">
    <property type="component" value="Unassembled WGS sequence"/>
</dbReference>
<sequence>MSALSICIYCKKSFATQRDFDLHEEREQCTLKFSLNFLQGNQIDLTPAEPNLPVDTEVADPIDAGSIGSPMAIDLSMVERQGAMISNVITDAIFQDSVEVNWVPKEALTQFQKAVLEFMRLLEEHGTPRQHQRDYINYFDANFAPQFKTDGPFANQFLQSPDTYRRLITKDVTLTVKHHVFLNGCYLFPTN</sequence>
<dbReference type="InParanoid" id="A0A1C7MWP6"/>
<dbReference type="AlphaFoldDB" id="A0A1C7MWP6"/>
<dbReference type="EMBL" id="LUGH01001336">
    <property type="protein sequence ID" value="OBZ81237.1"/>
    <property type="molecule type" value="Genomic_DNA"/>
</dbReference>
<comment type="caution">
    <text evidence="1">The sequence shown here is derived from an EMBL/GenBank/DDBJ whole genome shotgun (WGS) entry which is preliminary data.</text>
</comment>
<keyword evidence="2" id="KW-1185">Reference proteome</keyword>
<evidence type="ECO:0000313" key="1">
    <source>
        <dbReference type="EMBL" id="OBZ81237.1"/>
    </source>
</evidence>
<evidence type="ECO:0000313" key="2">
    <source>
        <dbReference type="Proteomes" id="UP000093000"/>
    </source>
</evidence>
<reference evidence="1 2" key="1">
    <citation type="submission" date="2016-03" db="EMBL/GenBank/DDBJ databases">
        <title>Choanephora cucurbitarum.</title>
        <authorList>
            <person name="Min B."/>
            <person name="Park H."/>
            <person name="Park J.-H."/>
            <person name="Shin H.-D."/>
            <person name="Choi I.-G."/>
        </authorList>
    </citation>
    <scope>NUCLEOTIDE SEQUENCE [LARGE SCALE GENOMIC DNA]</scope>
    <source>
        <strain evidence="1 2">KUS-F28377</strain>
    </source>
</reference>
<accession>A0A1C7MWP6</accession>
<organism evidence="1 2">
    <name type="scientific">Choanephora cucurbitarum</name>
    <dbReference type="NCBI Taxonomy" id="101091"/>
    <lineage>
        <taxon>Eukaryota</taxon>
        <taxon>Fungi</taxon>
        <taxon>Fungi incertae sedis</taxon>
        <taxon>Mucoromycota</taxon>
        <taxon>Mucoromycotina</taxon>
        <taxon>Mucoromycetes</taxon>
        <taxon>Mucorales</taxon>
        <taxon>Mucorineae</taxon>
        <taxon>Choanephoraceae</taxon>
        <taxon>Choanephoroideae</taxon>
        <taxon>Choanephora</taxon>
    </lineage>
</organism>